<evidence type="ECO:0000313" key="2">
    <source>
        <dbReference type="Proteomes" id="UP001592531"/>
    </source>
</evidence>
<dbReference type="RefSeq" id="WP_380531565.1">
    <property type="nucleotide sequence ID" value="NZ_JBHFAB010000002.1"/>
</dbReference>
<dbReference type="EMBL" id="JBHFAB010000002">
    <property type="protein sequence ID" value="MFC1415583.1"/>
    <property type="molecule type" value="Genomic_DNA"/>
</dbReference>
<dbReference type="Proteomes" id="UP001592531">
    <property type="component" value="Unassembled WGS sequence"/>
</dbReference>
<name>A0ABV6VPG3_9ACTN</name>
<evidence type="ECO:0000313" key="1">
    <source>
        <dbReference type="EMBL" id="MFC1415583.1"/>
    </source>
</evidence>
<proteinExistence type="predicted"/>
<gene>
    <name evidence="1" type="ORF">ACEZDE_02840</name>
</gene>
<organism evidence="1 2">
    <name type="scientific">Streptacidiphilus cavernicola</name>
    <dbReference type="NCBI Taxonomy" id="3342716"/>
    <lineage>
        <taxon>Bacteria</taxon>
        <taxon>Bacillati</taxon>
        <taxon>Actinomycetota</taxon>
        <taxon>Actinomycetes</taxon>
        <taxon>Kitasatosporales</taxon>
        <taxon>Streptomycetaceae</taxon>
        <taxon>Streptacidiphilus</taxon>
    </lineage>
</organism>
<accession>A0ABV6VPG3</accession>
<comment type="caution">
    <text evidence="1">The sequence shown here is derived from an EMBL/GenBank/DDBJ whole genome shotgun (WGS) entry which is preliminary data.</text>
</comment>
<reference evidence="1 2" key="1">
    <citation type="submission" date="2024-09" db="EMBL/GenBank/DDBJ databases">
        <authorList>
            <person name="Lee S.D."/>
        </authorList>
    </citation>
    <scope>NUCLEOTIDE SEQUENCE [LARGE SCALE GENOMIC DNA]</scope>
    <source>
        <strain evidence="1 2">N8-3</strain>
    </source>
</reference>
<keyword evidence="2" id="KW-1185">Reference proteome</keyword>
<sequence>MKSTLVLGIDPHAVPVPGMDGDAIRAALDQELARFGEHGIDAAMTLVGLDATAEPALIAALTERAWDVVVIGGGIRKPEPLLPFFEQVLNLVRRHAPGAALAFNTSGGDSVEAAERWL</sequence>
<protein>
    <submittedName>
        <fullName evidence="1">Uncharacterized protein</fullName>
    </submittedName>
</protein>